<dbReference type="RefSeq" id="XP_016631454.1">
    <property type="nucleotide sequence ID" value="XM_016777283.1"/>
</dbReference>
<dbReference type="GeneID" id="27712529"/>
<dbReference type="PANTHER" id="PTHR43040:SF1">
    <property type="entry name" value="RIBONUCLEASE D"/>
    <property type="match status" value="1"/>
</dbReference>
<dbReference type="VEuPathDB" id="FungiDB:Z520_06783"/>
<gene>
    <name evidence="1" type="ORF">Z520_06783</name>
</gene>
<dbReference type="GO" id="GO:0003676">
    <property type="term" value="F:nucleic acid binding"/>
    <property type="evidence" value="ECO:0007669"/>
    <property type="project" value="InterPro"/>
</dbReference>
<dbReference type="Proteomes" id="UP000053411">
    <property type="component" value="Unassembled WGS sequence"/>
</dbReference>
<keyword evidence="2" id="KW-1185">Reference proteome</keyword>
<name>A0A0D2IJT2_9EURO</name>
<dbReference type="AlphaFoldDB" id="A0A0D2IJT2"/>
<protein>
    <recommendedName>
        <fullName evidence="3">3'-5' exonuclease domain-containing protein</fullName>
    </recommendedName>
</protein>
<dbReference type="InterPro" id="IPR012337">
    <property type="entry name" value="RNaseH-like_sf"/>
</dbReference>
<dbReference type="SUPFAM" id="SSF53098">
    <property type="entry name" value="Ribonuclease H-like"/>
    <property type="match status" value="1"/>
</dbReference>
<evidence type="ECO:0000313" key="1">
    <source>
        <dbReference type="EMBL" id="KIX97331.1"/>
    </source>
</evidence>
<proteinExistence type="predicted"/>
<sequence>MVVFIPPKSTVYVVELRHLGHLAFCVPGGDGRTLKAILESDAIPKAFFDVRNASAALFAQHQITLGGVHDVQLMELATRQGDFNKRFVVGWDKCIAKDGGGEAFNNTLDAVSMSSLPRFNARILHLPVLWATYHARPPVME</sequence>
<evidence type="ECO:0008006" key="3">
    <source>
        <dbReference type="Google" id="ProtNLM"/>
    </source>
</evidence>
<dbReference type="PANTHER" id="PTHR43040">
    <property type="entry name" value="RIBONUCLEASE D"/>
    <property type="match status" value="1"/>
</dbReference>
<organism evidence="1 2">
    <name type="scientific">Fonsecaea multimorphosa CBS 102226</name>
    <dbReference type="NCBI Taxonomy" id="1442371"/>
    <lineage>
        <taxon>Eukaryota</taxon>
        <taxon>Fungi</taxon>
        <taxon>Dikarya</taxon>
        <taxon>Ascomycota</taxon>
        <taxon>Pezizomycotina</taxon>
        <taxon>Eurotiomycetes</taxon>
        <taxon>Chaetothyriomycetidae</taxon>
        <taxon>Chaetothyriales</taxon>
        <taxon>Herpotrichiellaceae</taxon>
        <taxon>Fonsecaea</taxon>
    </lineage>
</organism>
<reference evidence="1 2" key="1">
    <citation type="submission" date="2015-01" db="EMBL/GenBank/DDBJ databases">
        <title>The Genome Sequence of Fonsecaea multimorphosa CBS 102226.</title>
        <authorList>
            <consortium name="The Broad Institute Genomics Platform"/>
            <person name="Cuomo C."/>
            <person name="de Hoog S."/>
            <person name="Gorbushina A."/>
            <person name="Stielow B."/>
            <person name="Teixiera M."/>
            <person name="Abouelleil A."/>
            <person name="Chapman S.B."/>
            <person name="Priest M."/>
            <person name="Young S.K."/>
            <person name="Wortman J."/>
            <person name="Nusbaum C."/>
            <person name="Birren B."/>
        </authorList>
    </citation>
    <scope>NUCLEOTIDE SEQUENCE [LARGE SCALE GENOMIC DNA]</scope>
    <source>
        <strain evidence="1 2">CBS 102226</strain>
    </source>
</reference>
<evidence type="ECO:0000313" key="2">
    <source>
        <dbReference type="Proteomes" id="UP000053411"/>
    </source>
</evidence>
<dbReference type="Gene3D" id="3.30.420.10">
    <property type="entry name" value="Ribonuclease H-like superfamily/Ribonuclease H"/>
    <property type="match status" value="1"/>
</dbReference>
<dbReference type="InterPro" id="IPR036397">
    <property type="entry name" value="RNaseH_sf"/>
</dbReference>
<accession>A0A0D2IJT2</accession>
<dbReference type="OrthoDB" id="4156109at2759"/>
<dbReference type="EMBL" id="KN848074">
    <property type="protein sequence ID" value="KIX97331.1"/>
    <property type="molecule type" value="Genomic_DNA"/>
</dbReference>
<dbReference type="STRING" id="1442371.A0A0D2IJT2"/>